<name>A0A4Y7QHD2_9AGAM</name>
<dbReference type="EMBL" id="ML170160">
    <property type="protein sequence ID" value="TDL27057.1"/>
    <property type="molecule type" value="Genomic_DNA"/>
</dbReference>
<dbReference type="STRING" id="50990.A0A4Y7QHD2"/>
<dbReference type="Proteomes" id="UP000294933">
    <property type="component" value="Unassembled WGS sequence"/>
</dbReference>
<organism evidence="3 4">
    <name type="scientific">Rickenella mellea</name>
    <dbReference type="NCBI Taxonomy" id="50990"/>
    <lineage>
        <taxon>Eukaryota</taxon>
        <taxon>Fungi</taxon>
        <taxon>Dikarya</taxon>
        <taxon>Basidiomycota</taxon>
        <taxon>Agaricomycotina</taxon>
        <taxon>Agaricomycetes</taxon>
        <taxon>Hymenochaetales</taxon>
        <taxon>Rickenellaceae</taxon>
        <taxon>Rickenella</taxon>
    </lineage>
</organism>
<dbReference type="AlphaFoldDB" id="A0A4Y7QHD2"/>
<gene>
    <name evidence="3" type="ORF">BD410DRAFT_714993</name>
</gene>
<dbReference type="GO" id="GO:0003723">
    <property type="term" value="F:RNA binding"/>
    <property type="evidence" value="ECO:0007669"/>
    <property type="project" value="UniProtKB-KW"/>
</dbReference>
<dbReference type="OrthoDB" id="10055769at2759"/>
<dbReference type="PANTHER" id="PTHR23079">
    <property type="entry name" value="RNA-DEPENDENT RNA POLYMERASE"/>
    <property type="match status" value="1"/>
</dbReference>
<dbReference type="VEuPathDB" id="FungiDB:BD410DRAFT_714993"/>
<proteinExistence type="inferred from homology"/>
<keyword evidence="1" id="KW-0694">RNA-binding</keyword>
<keyword evidence="1" id="KW-0808">Transferase</keyword>
<evidence type="ECO:0000313" key="3">
    <source>
        <dbReference type="EMBL" id="TDL27057.1"/>
    </source>
</evidence>
<dbReference type="InterPro" id="IPR057596">
    <property type="entry name" value="RDRP_core"/>
</dbReference>
<protein>
    <recommendedName>
        <fullName evidence="1">RNA-dependent RNA polymerase</fullName>
        <ecNumber evidence="1">2.7.7.48</ecNumber>
    </recommendedName>
</protein>
<reference evidence="3 4" key="1">
    <citation type="submission" date="2018-06" db="EMBL/GenBank/DDBJ databases">
        <title>A transcriptomic atlas of mushroom development highlights an independent origin of complex multicellularity.</title>
        <authorList>
            <consortium name="DOE Joint Genome Institute"/>
            <person name="Krizsan K."/>
            <person name="Almasi E."/>
            <person name="Merenyi Z."/>
            <person name="Sahu N."/>
            <person name="Viragh M."/>
            <person name="Koszo T."/>
            <person name="Mondo S."/>
            <person name="Kiss B."/>
            <person name="Balint B."/>
            <person name="Kues U."/>
            <person name="Barry K."/>
            <person name="Hegedus J.C."/>
            <person name="Henrissat B."/>
            <person name="Johnson J."/>
            <person name="Lipzen A."/>
            <person name="Ohm R."/>
            <person name="Nagy I."/>
            <person name="Pangilinan J."/>
            <person name="Yan J."/>
            <person name="Xiong Y."/>
            <person name="Grigoriev I.V."/>
            <person name="Hibbett D.S."/>
            <person name="Nagy L.G."/>
        </authorList>
    </citation>
    <scope>NUCLEOTIDE SEQUENCE [LARGE SCALE GENOMIC DNA]</scope>
    <source>
        <strain evidence="3 4">SZMC22713</strain>
    </source>
</reference>
<evidence type="ECO:0000256" key="1">
    <source>
        <dbReference type="RuleBase" id="RU363098"/>
    </source>
</evidence>
<sequence>MQAHNNTLQSILDARKISTGVQWELARLVSMELLSYDAFDVLKLDELKGSNAEAAPKVAKVFFSAASETIEQSQFAKAFAREMSVHSPWVELDKEETVLSSDPLGALGHNDTWYGGKIQFIGKVKDVGTKDQPNYRIVLERPSLGPSNRFARRFGSKRFLRIHIAKNLLHKRDHKLVAFFSRPFIINGRVFRSFFAKENNAFLIETNESYKSDQITSSDASPDTDGRMSILDFLNFHNPLSVKKNRSQAMAKWVSRFALGLSNSVPGPKLEVSNIIPEPDISKAPSEVEMTDGCGLANANLLRQLREKLEWENFPTAVQCRIGGAKGLILLHPSGRYDDSTEPKVWIRPSQTKIRYSQDTHVDPANLGVDVLRPSHLKYPARLSAETIINLAENGVHYEVFIKLMKDGLNELVGGLLDWDGDHAMATLWYKVARVGGVMNARMARELAGESRARGFGARDDVEDDDDDEDAITVDTAMFERSTAWWSDQISGCPSSLEETVMVLLDSGFTPKDCPVLADKLKQVLNTAINRYITRYKIDVPMSCGAFVVPDPFGVLEPGEIHIKSTRQLKSQDGLDTDMVIGDVLVTRHPCKVPTDVQKVKAVHHNALRQCVDVIVFSTKGDRSLASMLGGGDYDGDKVTAIWQPEIVSRFKNADKKFADPPADLQKCFSRNNETVSDFLSRVEPIDTPSNRIREFQKFLLGALDGASAVGTYSNYHDLAVFKLGYGHPETVRLAYMFCTCLDGSKTGLTASTDAINADRKLYGGRQPKWKETPEDDERFRKSGYNECYPKRAETHPTFIMDRIKEVGSREGDGHQLTFKDKTKDNTGENLDQQLAEPWTSAQDRAHRLFETTRIGIMGEDLVKIAEHVHRVRTDHRERLNTVGTPKKGAKGAGFTSLTIEKRQDILRALSREFHSHPPGLSGMFFSEQEIRRVKASYAYLHDWEMQKGKLRRWTRFPWDVAMRDLCEIKVKALGPSKTIMTMFYEVMTVHGYIKG</sequence>
<evidence type="ECO:0000313" key="4">
    <source>
        <dbReference type="Proteomes" id="UP000294933"/>
    </source>
</evidence>
<keyword evidence="4" id="KW-1185">Reference proteome</keyword>
<comment type="catalytic activity">
    <reaction evidence="1">
        <text>RNA(n) + a ribonucleoside 5'-triphosphate = RNA(n+1) + diphosphate</text>
        <dbReference type="Rhea" id="RHEA:21248"/>
        <dbReference type="Rhea" id="RHEA-COMP:14527"/>
        <dbReference type="Rhea" id="RHEA-COMP:17342"/>
        <dbReference type="ChEBI" id="CHEBI:33019"/>
        <dbReference type="ChEBI" id="CHEBI:61557"/>
        <dbReference type="ChEBI" id="CHEBI:140395"/>
        <dbReference type="EC" id="2.7.7.48"/>
    </reaction>
</comment>
<accession>A0A4Y7QHD2</accession>
<dbReference type="InterPro" id="IPR007855">
    <property type="entry name" value="RDRP"/>
</dbReference>
<dbReference type="GO" id="GO:0030422">
    <property type="term" value="P:siRNA processing"/>
    <property type="evidence" value="ECO:0007669"/>
    <property type="project" value="TreeGrafter"/>
</dbReference>
<comment type="similarity">
    <text evidence="1">Belongs to the RdRP family.</text>
</comment>
<feature type="domain" description="RDRP core" evidence="2">
    <location>
        <begin position="135"/>
        <end position="778"/>
    </location>
</feature>
<keyword evidence="1" id="KW-0696">RNA-directed RNA polymerase</keyword>
<dbReference type="GO" id="GO:0003968">
    <property type="term" value="F:RNA-directed RNA polymerase activity"/>
    <property type="evidence" value="ECO:0007669"/>
    <property type="project" value="UniProtKB-KW"/>
</dbReference>
<dbReference type="Pfam" id="PF05183">
    <property type="entry name" value="RdRP"/>
    <property type="match status" value="1"/>
</dbReference>
<evidence type="ECO:0000259" key="2">
    <source>
        <dbReference type="Pfam" id="PF05183"/>
    </source>
</evidence>
<keyword evidence="1" id="KW-0548">Nucleotidyltransferase</keyword>
<dbReference type="PANTHER" id="PTHR23079:SF14">
    <property type="entry name" value="RNA-DEPENDENT RNA POLYMERASE"/>
    <property type="match status" value="1"/>
</dbReference>
<dbReference type="GO" id="GO:0031380">
    <property type="term" value="C:nuclear RNA-directed RNA polymerase complex"/>
    <property type="evidence" value="ECO:0007669"/>
    <property type="project" value="TreeGrafter"/>
</dbReference>
<dbReference type="EC" id="2.7.7.48" evidence="1"/>